<dbReference type="InterPro" id="IPR035892">
    <property type="entry name" value="C2_domain_sf"/>
</dbReference>
<reference evidence="1" key="1">
    <citation type="journal article" date="2020" name="Stud. Mycol.">
        <title>101 Dothideomycetes genomes: a test case for predicting lifestyles and emergence of pathogens.</title>
        <authorList>
            <person name="Haridas S."/>
            <person name="Albert R."/>
            <person name="Binder M."/>
            <person name="Bloem J."/>
            <person name="Labutti K."/>
            <person name="Salamov A."/>
            <person name="Andreopoulos B."/>
            <person name="Baker S."/>
            <person name="Barry K."/>
            <person name="Bills G."/>
            <person name="Bluhm B."/>
            <person name="Cannon C."/>
            <person name="Castanera R."/>
            <person name="Culley D."/>
            <person name="Daum C."/>
            <person name="Ezra D."/>
            <person name="Gonzalez J."/>
            <person name="Henrissat B."/>
            <person name="Kuo A."/>
            <person name="Liang C."/>
            <person name="Lipzen A."/>
            <person name="Lutzoni F."/>
            <person name="Magnuson J."/>
            <person name="Mondo S."/>
            <person name="Nolan M."/>
            <person name="Ohm R."/>
            <person name="Pangilinan J."/>
            <person name="Park H.-J."/>
            <person name="Ramirez L."/>
            <person name="Alfaro M."/>
            <person name="Sun H."/>
            <person name="Tritt A."/>
            <person name="Yoshinaga Y."/>
            <person name="Zwiers L.-H."/>
            <person name="Turgeon B."/>
            <person name="Goodwin S."/>
            <person name="Spatafora J."/>
            <person name="Crous P."/>
            <person name="Grigoriev I."/>
        </authorList>
    </citation>
    <scope>NUCLEOTIDE SEQUENCE</scope>
    <source>
        <strain evidence="1">CBS 110217</strain>
    </source>
</reference>
<evidence type="ECO:0000313" key="2">
    <source>
        <dbReference type="Proteomes" id="UP000799777"/>
    </source>
</evidence>
<gene>
    <name evidence="1" type="ORF">EK21DRAFT_23528</name>
</gene>
<dbReference type="Gene3D" id="2.60.40.150">
    <property type="entry name" value="C2 domain"/>
    <property type="match status" value="1"/>
</dbReference>
<dbReference type="OrthoDB" id="3707610at2759"/>
<dbReference type="AlphaFoldDB" id="A0A9P4LIK8"/>
<sequence length="73" mass="8353">MDDERLSDDLAAWACFRLDRLQPGLRMLHLYDANGVVTKGVLLVRIRKTLFPLGRRMARANGLLEETAPLHKH</sequence>
<evidence type="ECO:0000313" key="1">
    <source>
        <dbReference type="EMBL" id="KAF2028111.1"/>
    </source>
</evidence>
<protein>
    <submittedName>
        <fullName evidence="1">Uncharacterized protein</fullName>
    </submittedName>
</protein>
<comment type="caution">
    <text evidence="1">The sequence shown here is derived from an EMBL/GenBank/DDBJ whole genome shotgun (WGS) entry which is preliminary data.</text>
</comment>
<organism evidence="1 2">
    <name type="scientific">Setomelanomma holmii</name>
    <dbReference type="NCBI Taxonomy" id="210430"/>
    <lineage>
        <taxon>Eukaryota</taxon>
        <taxon>Fungi</taxon>
        <taxon>Dikarya</taxon>
        <taxon>Ascomycota</taxon>
        <taxon>Pezizomycotina</taxon>
        <taxon>Dothideomycetes</taxon>
        <taxon>Pleosporomycetidae</taxon>
        <taxon>Pleosporales</taxon>
        <taxon>Pleosporineae</taxon>
        <taxon>Phaeosphaeriaceae</taxon>
        <taxon>Setomelanomma</taxon>
    </lineage>
</organism>
<proteinExistence type="predicted"/>
<feature type="non-terminal residue" evidence="1">
    <location>
        <position position="73"/>
    </location>
</feature>
<name>A0A9P4LIK8_9PLEO</name>
<dbReference type="EMBL" id="ML978217">
    <property type="protein sequence ID" value="KAF2028111.1"/>
    <property type="molecule type" value="Genomic_DNA"/>
</dbReference>
<accession>A0A9P4LIK8</accession>
<keyword evidence="2" id="KW-1185">Reference proteome</keyword>
<dbReference type="Proteomes" id="UP000799777">
    <property type="component" value="Unassembled WGS sequence"/>
</dbReference>